<dbReference type="InterPro" id="IPR036909">
    <property type="entry name" value="Cyt_c-like_dom_sf"/>
</dbReference>
<feature type="domain" description="Cytochrome oxidase subunit II copper A binding" evidence="25">
    <location>
        <begin position="124"/>
        <end position="236"/>
    </location>
</feature>
<dbReference type="InterPro" id="IPR009056">
    <property type="entry name" value="Cyt_c-like_dom"/>
</dbReference>
<evidence type="ECO:0000256" key="17">
    <source>
        <dbReference type="ARBA" id="ARBA00023008"/>
    </source>
</evidence>
<evidence type="ECO:0000256" key="15">
    <source>
        <dbReference type="ARBA" id="ARBA00022989"/>
    </source>
</evidence>
<dbReference type="Pfam" id="PF00116">
    <property type="entry name" value="COX2"/>
    <property type="match status" value="1"/>
</dbReference>
<dbReference type="Pfam" id="PF02790">
    <property type="entry name" value="COX2_TM"/>
    <property type="match status" value="1"/>
</dbReference>
<evidence type="ECO:0000256" key="12">
    <source>
        <dbReference type="ARBA" id="ARBA00022729"/>
    </source>
</evidence>
<dbReference type="GO" id="GO:0016491">
    <property type="term" value="F:oxidoreductase activity"/>
    <property type="evidence" value="ECO:0007669"/>
    <property type="project" value="InterPro"/>
</dbReference>
<evidence type="ECO:0000256" key="8">
    <source>
        <dbReference type="ARBA" id="ARBA00022617"/>
    </source>
</evidence>
<dbReference type="GO" id="GO:0005886">
    <property type="term" value="C:plasma membrane"/>
    <property type="evidence" value="ECO:0007669"/>
    <property type="project" value="UniProtKB-SubCell"/>
</dbReference>
<evidence type="ECO:0000256" key="23">
    <source>
        <dbReference type="RuleBase" id="RU004024"/>
    </source>
</evidence>
<dbReference type="InterPro" id="IPR001505">
    <property type="entry name" value="Copper_CuA"/>
</dbReference>
<dbReference type="InterPro" id="IPR045187">
    <property type="entry name" value="CcO_II"/>
</dbReference>
<evidence type="ECO:0000259" key="26">
    <source>
        <dbReference type="PROSITE" id="PS50999"/>
    </source>
</evidence>
<evidence type="ECO:0000256" key="2">
    <source>
        <dbReference type="ARBA" id="ARBA00004651"/>
    </source>
</evidence>
<dbReference type="PROSITE" id="PS51007">
    <property type="entry name" value="CYTC"/>
    <property type="match status" value="1"/>
</dbReference>
<sequence>MKGWMGKTKALLLFTMLTLFLTACGKENLTALAPKGYGAESSMNLIILTTLIMVGVFVVVMIIYVIALVRFRRKKGQEDYIPKQVEGNHTLETVWTIIPIVLVLIMGVPTVIATFDLADTSNASEHLNVEVTGNQYWWHFNYDGEEIVTSQDLYIPTGERVYLNMMSSDVIHSFWVPTISGKMDVNPENVNTMYIEAYEEGVYWGKCAELCGPSHSLMDFKVIAVSPEEFDQWVSDMQAVDPEEEPQDTVAQEGKELFEANNCMACHAIGSSPAAIGPNLTNFGDRTTVAGILEPTKENLVDWIMDPESIKPGNKMTGAYPSISEEEANSIAEYLLQLKPSEITPESAGN</sequence>
<evidence type="ECO:0000256" key="14">
    <source>
        <dbReference type="ARBA" id="ARBA00022982"/>
    </source>
</evidence>
<dbReference type="Pfam" id="PF00034">
    <property type="entry name" value="Cytochrom_C"/>
    <property type="match status" value="1"/>
</dbReference>
<evidence type="ECO:0000256" key="5">
    <source>
        <dbReference type="ARBA" id="ARBA00015946"/>
    </source>
</evidence>
<dbReference type="InterPro" id="IPR011759">
    <property type="entry name" value="Cyt_c_oxidase_su2_TM_dom"/>
</dbReference>
<feature type="domain" description="Cytochrome oxidase subunit II transmembrane region profile" evidence="26">
    <location>
        <begin position="23"/>
        <end position="121"/>
    </location>
</feature>
<name>A0A9X0YRZ3_9BACI</name>
<proteinExistence type="inferred from homology"/>
<keyword evidence="8 21" id="KW-0349">Heme</keyword>
<comment type="function">
    <text evidence="19 23">Subunits I and II form the functional core of the enzyme complex. Electrons originating in cytochrome c are transferred via heme a and Cu(A) to the binuclear center formed by heme a3 and Cu(B).</text>
</comment>
<evidence type="ECO:0000256" key="22">
    <source>
        <dbReference type="RuleBase" id="RU000456"/>
    </source>
</evidence>
<dbReference type="AlphaFoldDB" id="A0A9X0YRZ3"/>
<dbReference type="SUPFAM" id="SSF81464">
    <property type="entry name" value="Cytochrome c oxidase subunit II-like, transmembrane region"/>
    <property type="match status" value="1"/>
</dbReference>
<dbReference type="PROSITE" id="PS50857">
    <property type="entry name" value="COX2_CUA"/>
    <property type="match status" value="1"/>
</dbReference>
<comment type="similarity">
    <text evidence="3 22">Belongs to the cytochrome c oxidase subunit 2 family.</text>
</comment>
<dbReference type="GO" id="GO:0004129">
    <property type="term" value="F:cytochrome-c oxidase activity"/>
    <property type="evidence" value="ECO:0007669"/>
    <property type="project" value="UniProtKB-EC"/>
</dbReference>
<dbReference type="InterPro" id="IPR014222">
    <property type="entry name" value="Cyt_c_oxidase_su2"/>
</dbReference>
<keyword evidence="9 22" id="KW-0679">Respiratory chain</keyword>
<dbReference type="GO" id="GO:0042773">
    <property type="term" value="P:ATP synthesis coupled electron transport"/>
    <property type="evidence" value="ECO:0007669"/>
    <property type="project" value="TreeGrafter"/>
</dbReference>
<dbReference type="PANTHER" id="PTHR22888">
    <property type="entry name" value="CYTOCHROME C OXIDASE, SUBUNIT II"/>
    <property type="match status" value="1"/>
</dbReference>
<keyword evidence="10 22" id="KW-0812">Transmembrane</keyword>
<comment type="cofactor">
    <cofactor evidence="23">
        <name>Cu cation</name>
        <dbReference type="ChEBI" id="CHEBI:23378"/>
    </cofactor>
    <text evidence="23">Binds a copper A center.</text>
</comment>
<dbReference type="RefSeq" id="WP_149473867.1">
    <property type="nucleotide sequence ID" value="NZ_JAGGMB010000006.1"/>
</dbReference>
<keyword evidence="15 24" id="KW-1133">Transmembrane helix</keyword>
<keyword evidence="13" id="KW-1278">Translocase</keyword>
<dbReference type="EC" id="7.1.1.9" evidence="4 23"/>
<keyword evidence="11 21" id="KW-0479">Metal-binding</keyword>
<dbReference type="NCBIfam" id="TIGR02866">
    <property type="entry name" value="CoxB"/>
    <property type="match status" value="1"/>
</dbReference>
<dbReference type="InterPro" id="IPR034236">
    <property type="entry name" value="CuRO_CcO_Caa3_II"/>
</dbReference>
<evidence type="ECO:0000256" key="24">
    <source>
        <dbReference type="SAM" id="Phobius"/>
    </source>
</evidence>
<keyword evidence="17 23" id="KW-0186">Copper</keyword>
<dbReference type="PROSITE" id="PS51257">
    <property type="entry name" value="PROKAR_LIPOPROTEIN"/>
    <property type="match status" value="1"/>
</dbReference>
<evidence type="ECO:0000259" key="25">
    <source>
        <dbReference type="PROSITE" id="PS50857"/>
    </source>
</evidence>
<comment type="catalytic activity">
    <reaction evidence="20 23">
        <text>4 Fe(II)-[cytochrome c] + O2 + 8 H(+)(in) = 4 Fe(III)-[cytochrome c] + 2 H2O + 4 H(+)(out)</text>
        <dbReference type="Rhea" id="RHEA:11436"/>
        <dbReference type="Rhea" id="RHEA-COMP:10350"/>
        <dbReference type="Rhea" id="RHEA-COMP:14399"/>
        <dbReference type="ChEBI" id="CHEBI:15377"/>
        <dbReference type="ChEBI" id="CHEBI:15378"/>
        <dbReference type="ChEBI" id="CHEBI:15379"/>
        <dbReference type="ChEBI" id="CHEBI:29033"/>
        <dbReference type="ChEBI" id="CHEBI:29034"/>
        <dbReference type="EC" id="7.1.1.9"/>
    </reaction>
</comment>
<keyword evidence="29" id="KW-1185">Reference proteome</keyword>
<accession>A0A9X0YRZ3</accession>
<evidence type="ECO:0000313" key="29">
    <source>
        <dbReference type="Proteomes" id="UP001138793"/>
    </source>
</evidence>
<dbReference type="FunFam" id="2.60.40.420:FF:000042">
    <property type="entry name" value="Cytochrome c oxidase subunit 2"/>
    <property type="match status" value="1"/>
</dbReference>
<dbReference type="CDD" id="cd04213">
    <property type="entry name" value="CuRO_CcO_Caa3_II"/>
    <property type="match status" value="1"/>
</dbReference>
<evidence type="ECO:0000256" key="18">
    <source>
        <dbReference type="ARBA" id="ARBA00023136"/>
    </source>
</evidence>
<dbReference type="InterPro" id="IPR002429">
    <property type="entry name" value="CcO_II-like_C"/>
</dbReference>
<keyword evidence="12" id="KW-0732">Signal</keyword>
<evidence type="ECO:0000256" key="3">
    <source>
        <dbReference type="ARBA" id="ARBA00007866"/>
    </source>
</evidence>
<comment type="caution">
    <text evidence="28">The sequence shown here is derived from an EMBL/GenBank/DDBJ whole genome shotgun (WGS) entry which is preliminary data.</text>
</comment>
<organism evidence="28 29">
    <name type="scientific">Oceanobacillus polygoni</name>
    <dbReference type="NCBI Taxonomy" id="1235259"/>
    <lineage>
        <taxon>Bacteria</taxon>
        <taxon>Bacillati</taxon>
        <taxon>Bacillota</taxon>
        <taxon>Bacilli</taxon>
        <taxon>Bacillales</taxon>
        <taxon>Bacillaceae</taxon>
        <taxon>Oceanobacillus</taxon>
    </lineage>
</organism>
<evidence type="ECO:0000256" key="1">
    <source>
        <dbReference type="ARBA" id="ARBA00001926"/>
    </source>
</evidence>
<evidence type="ECO:0000256" key="10">
    <source>
        <dbReference type="ARBA" id="ARBA00022692"/>
    </source>
</evidence>
<dbReference type="Proteomes" id="UP001138793">
    <property type="component" value="Unassembled WGS sequence"/>
</dbReference>
<dbReference type="SUPFAM" id="SSF49503">
    <property type="entry name" value="Cupredoxins"/>
    <property type="match status" value="1"/>
</dbReference>
<protein>
    <recommendedName>
        <fullName evidence="5 23">Cytochrome c oxidase subunit 2</fullName>
        <ecNumber evidence="4 23">7.1.1.9</ecNumber>
    </recommendedName>
</protein>
<dbReference type="InterPro" id="IPR008972">
    <property type="entry name" value="Cupredoxin"/>
</dbReference>
<keyword evidence="6 22" id="KW-0813">Transport</keyword>
<dbReference type="EMBL" id="JAGGMB010000006">
    <property type="protein sequence ID" value="MBP2077888.1"/>
    <property type="molecule type" value="Genomic_DNA"/>
</dbReference>
<dbReference type="GO" id="GO:0005507">
    <property type="term" value="F:copper ion binding"/>
    <property type="evidence" value="ECO:0007669"/>
    <property type="project" value="InterPro"/>
</dbReference>
<dbReference type="OrthoDB" id="9781261at2"/>
<dbReference type="PROSITE" id="PS00078">
    <property type="entry name" value="COX2"/>
    <property type="match status" value="1"/>
</dbReference>
<keyword evidence="16 21" id="KW-0408">Iron</keyword>
<evidence type="ECO:0000256" key="13">
    <source>
        <dbReference type="ARBA" id="ARBA00022967"/>
    </source>
</evidence>
<dbReference type="PANTHER" id="PTHR22888:SF10">
    <property type="entry name" value="CYTOCHROME C OXIDASE SUBUNIT 2"/>
    <property type="match status" value="1"/>
</dbReference>
<dbReference type="Gene3D" id="1.10.287.90">
    <property type="match status" value="1"/>
</dbReference>
<gene>
    <name evidence="28" type="ORF">J2Z64_002143</name>
</gene>
<dbReference type="SUPFAM" id="SSF46626">
    <property type="entry name" value="Cytochrome c"/>
    <property type="match status" value="1"/>
</dbReference>
<dbReference type="InterPro" id="IPR036257">
    <property type="entry name" value="Cyt_c_oxidase_su2_TM_sf"/>
</dbReference>
<evidence type="ECO:0000256" key="9">
    <source>
        <dbReference type="ARBA" id="ARBA00022660"/>
    </source>
</evidence>
<evidence type="ECO:0000256" key="16">
    <source>
        <dbReference type="ARBA" id="ARBA00023004"/>
    </source>
</evidence>
<evidence type="ECO:0000313" key="28">
    <source>
        <dbReference type="EMBL" id="MBP2077888.1"/>
    </source>
</evidence>
<evidence type="ECO:0000256" key="19">
    <source>
        <dbReference type="ARBA" id="ARBA00024688"/>
    </source>
</evidence>
<comment type="cofactor">
    <cofactor evidence="1">
        <name>heme c</name>
        <dbReference type="ChEBI" id="CHEBI:61717"/>
    </cofactor>
</comment>
<keyword evidence="14 22" id="KW-0249">Electron transport</keyword>
<dbReference type="Gene3D" id="2.60.40.420">
    <property type="entry name" value="Cupredoxins - blue copper proteins"/>
    <property type="match status" value="1"/>
</dbReference>
<dbReference type="PROSITE" id="PS50999">
    <property type="entry name" value="COX2_TM"/>
    <property type="match status" value="1"/>
</dbReference>
<reference evidence="28" key="1">
    <citation type="submission" date="2021-03" db="EMBL/GenBank/DDBJ databases">
        <title>Genomic Encyclopedia of Type Strains, Phase IV (KMG-IV): sequencing the most valuable type-strain genomes for metagenomic binning, comparative biology and taxonomic classification.</title>
        <authorList>
            <person name="Goeker M."/>
        </authorList>
    </citation>
    <scope>NUCLEOTIDE SEQUENCE</scope>
    <source>
        <strain evidence="28">DSM 107338</strain>
    </source>
</reference>
<keyword evidence="7" id="KW-1003">Cell membrane</keyword>
<evidence type="ECO:0000256" key="20">
    <source>
        <dbReference type="ARBA" id="ARBA00047816"/>
    </source>
</evidence>
<evidence type="ECO:0000256" key="21">
    <source>
        <dbReference type="PROSITE-ProRule" id="PRU00433"/>
    </source>
</evidence>
<evidence type="ECO:0000259" key="27">
    <source>
        <dbReference type="PROSITE" id="PS51007"/>
    </source>
</evidence>
<evidence type="ECO:0000256" key="4">
    <source>
        <dbReference type="ARBA" id="ARBA00012949"/>
    </source>
</evidence>
<feature type="domain" description="Cytochrome c" evidence="27">
    <location>
        <begin position="249"/>
        <end position="339"/>
    </location>
</feature>
<keyword evidence="18 24" id="KW-0472">Membrane</keyword>
<feature type="transmembrane region" description="Helical" evidence="24">
    <location>
        <begin position="90"/>
        <end position="112"/>
    </location>
</feature>
<feature type="transmembrane region" description="Helical" evidence="24">
    <location>
        <begin position="45"/>
        <end position="69"/>
    </location>
</feature>
<evidence type="ECO:0000256" key="6">
    <source>
        <dbReference type="ARBA" id="ARBA00022448"/>
    </source>
</evidence>
<comment type="subcellular location">
    <subcellularLocation>
        <location evidence="2 22">Cell membrane</location>
        <topology evidence="2 22">Multi-pass membrane protein</topology>
    </subcellularLocation>
</comment>
<evidence type="ECO:0000256" key="11">
    <source>
        <dbReference type="ARBA" id="ARBA00022723"/>
    </source>
</evidence>
<dbReference type="GO" id="GO:0020037">
    <property type="term" value="F:heme binding"/>
    <property type="evidence" value="ECO:0007669"/>
    <property type="project" value="InterPro"/>
</dbReference>
<evidence type="ECO:0000256" key="7">
    <source>
        <dbReference type="ARBA" id="ARBA00022475"/>
    </source>
</evidence>